<keyword evidence="1" id="KW-1133">Transmembrane helix</keyword>
<feature type="transmembrane region" description="Helical" evidence="1">
    <location>
        <begin position="126"/>
        <end position="148"/>
    </location>
</feature>
<dbReference type="WBParaSite" id="Pan_g19025.t2">
    <property type="protein sequence ID" value="Pan_g19025.t2"/>
    <property type="gene ID" value="Pan_g19025"/>
</dbReference>
<evidence type="ECO:0000313" key="3">
    <source>
        <dbReference type="WBParaSite" id="Pan_g19025.t2"/>
    </source>
</evidence>
<feature type="transmembrane region" description="Helical" evidence="1">
    <location>
        <begin position="168"/>
        <end position="193"/>
    </location>
</feature>
<feature type="transmembrane region" description="Helical" evidence="1">
    <location>
        <begin position="14"/>
        <end position="35"/>
    </location>
</feature>
<keyword evidence="1" id="KW-0472">Membrane</keyword>
<keyword evidence="1" id="KW-0812">Transmembrane</keyword>
<feature type="transmembrane region" description="Helical" evidence="1">
    <location>
        <begin position="248"/>
        <end position="267"/>
    </location>
</feature>
<reference evidence="2" key="1">
    <citation type="journal article" date="2013" name="Genetics">
        <title>The draft genome and transcriptome of Panagrellus redivivus are shaped by the harsh demands of a free-living lifestyle.</title>
        <authorList>
            <person name="Srinivasan J."/>
            <person name="Dillman A.R."/>
            <person name="Macchietto M.G."/>
            <person name="Heikkinen L."/>
            <person name="Lakso M."/>
            <person name="Fracchia K.M."/>
            <person name="Antoshechkin I."/>
            <person name="Mortazavi A."/>
            <person name="Wong G."/>
            <person name="Sternberg P.W."/>
        </authorList>
    </citation>
    <scope>NUCLEOTIDE SEQUENCE [LARGE SCALE GENOMIC DNA]</scope>
    <source>
        <strain evidence="2">MT8872</strain>
    </source>
</reference>
<dbReference type="AlphaFoldDB" id="A0A7E4ZUW8"/>
<feature type="transmembrane region" description="Helical" evidence="1">
    <location>
        <begin position="90"/>
        <end position="114"/>
    </location>
</feature>
<protein>
    <submittedName>
        <fullName evidence="3">G_PROTEIN_RECEP_F1_2 domain-containing protein</fullName>
    </submittedName>
</protein>
<dbReference type="Proteomes" id="UP000492821">
    <property type="component" value="Unassembled WGS sequence"/>
</dbReference>
<sequence length="294" mass="34244">MENLSKYFIFADSLALSVLFVVIIILNSFILYTMSIKKGNTRNSVRFCLIVHIIVWYVASFAGLALHLYVTVFWRLSNNYNSMVLFVLGAPAYSTLYSVFISRWFLTLECIFVINLWRNQRRYLKILCTFFCITVDLGMLALFIARFATSEREPNCWFISCVFERYSYAIAMNFINIIILSSFFCSLWSLYLFHKTRATHSANEQTSMQQIIRFTIILDLYFNVVPQVAAVVTHWLGIDFQTYVGPVYRVLFVSYGLIINLRFYVCLVRRPAKILIQHSQAKRGIRVTATLPIT</sequence>
<organism evidence="2 3">
    <name type="scientific">Panagrellus redivivus</name>
    <name type="common">Microworm</name>
    <dbReference type="NCBI Taxonomy" id="6233"/>
    <lineage>
        <taxon>Eukaryota</taxon>
        <taxon>Metazoa</taxon>
        <taxon>Ecdysozoa</taxon>
        <taxon>Nematoda</taxon>
        <taxon>Chromadorea</taxon>
        <taxon>Rhabditida</taxon>
        <taxon>Tylenchina</taxon>
        <taxon>Panagrolaimomorpha</taxon>
        <taxon>Panagrolaimoidea</taxon>
        <taxon>Panagrolaimidae</taxon>
        <taxon>Panagrellus</taxon>
    </lineage>
</organism>
<proteinExistence type="predicted"/>
<feature type="transmembrane region" description="Helical" evidence="1">
    <location>
        <begin position="214"/>
        <end position="236"/>
    </location>
</feature>
<accession>A0A7E4ZUW8</accession>
<evidence type="ECO:0000313" key="2">
    <source>
        <dbReference type="Proteomes" id="UP000492821"/>
    </source>
</evidence>
<reference evidence="3" key="2">
    <citation type="submission" date="2020-10" db="UniProtKB">
        <authorList>
            <consortium name="WormBaseParasite"/>
        </authorList>
    </citation>
    <scope>IDENTIFICATION</scope>
</reference>
<feature type="transmembrane region" description="Helical" evidence="1">
    <location>
        <begin position="47"/>
        <end position="70"/>
    </location>
</feature>
<name>A0A7E4ZUW8_PANRE</name>
<evidence type="ECO:0000256" key="1">
    <source>
        <dbReference type="SAM" id="Phobius"/>
    </source>
</evidence>
<keyword evidence="2" id="KW-1185">Reference proteome</keyword>